<organism evidence="1 2">
    <name type="scientific">Papaver somniferum</name>
    <name type="common">Opium poppy</name>
    <dbReference type="NCBI Taxonomy" id="3469"/>
    <lineage>
        <taxon>Eukaryota</taxon>
        <taxon>Viridiplantae</taxon>
        <taxon>Streptophyta</taxon>
        <taxon>Embryophyta</taxon>
        <taxon>Tracheophyta</taxon>
        <taxon>Spermatophyta</taxon>
        <taxon>Magnoliopsida</taxon>
        <taxon>Ranunculales</taxon>
        <taxon>Papaveraceae</taxon>
        <taxon>Papaveroideae</taxon>
        <taxon>Papaver</taxon>
    </lineage>
</organism>
<sequence length="73" mass="8537">MDGFSQILFLKNQNLIAYQKLEAYHMALLQSSQRHTIWAQHGPPKQHEGRELLVVSETQKRKYPRLDATVIAY</sequence>
<gene>
    <name evidence="1" type="ORF">C5167_036371</name>
</gene>
<dbReference type="Proteomes" id="UP000316621">
    <property type="component" value="Chromosome 1"/>
</dbReference>
<dbReference type="EMBL" id="CM010715">
    <property type="protein sequence ID" value="RZC43415.1"/>
    <property type="molecule type" value="Genomic_DNA"/>
</dbReference>
<reference evidence="1 2" key="1">
    <citation type="journal article" date="2018" name="Science">
        <title>The opium poppy genome and morphinan production.</title>
        <authorList>
            <person name="Guo L."/>
            <person name="Winzer T."/>
            <person name="Yang X."/>
            <person name="Li Y."/>
            <person name="Ning Z."/>
            <person name="He Z."/>
            <person name="Teodor R."/>
            <person name="Lu Y."/>
            <person name="Bowser T.A."/>
            <person name="Graham I.A."/>
            <person name="Ye K."/>
        </authorList>
    </citation>
    <scope>NUCLEOTIDE SEQUENCE [LARGE SCALE GENOMIC DNA]</scope>
    <source>
        <strain evidence="2">cv. HN1</strain>
        <tissue evidence="1">Leaves</tissue>
    </source>
</reference>
<dbReference type="Gramene" id="RZC43415">
    <property type="protein sequence ID" value="RZC43415"/>
    <property type="gene ID" value="C5167_036371"/>
</dbReference>
<evidence type="ECO:0000313" key="1">
    <source>
        <dbReference type="EMBL" id="RZC43415.1"/>
    </source>
</evidence>
<dbReference type="AlphaFoldDB" id="A0A4Y7I7K4"/>
<accession>A0A4Y7I7K4</accession>
<name>A0A4Y7I7K4_PAPSO</name>
<evidence type="ECO:0000313" key="2">
    <source>
        <dbReference type="Proteomes" id="UP000316621"/>
    </source>
</evidence>
<protein>
    <submittedName>
        <fullName evidence="1">Uncharacterized protein</fullName>
    </submittedName>
</protein>
<keyword evidence="2" id="KW-1185">Reference proteome</keyword>
<proteinExistence type="predicted"/>